<organism evidence="7 8">
    <name type="scientific">Kinneretia aquatilis</name>
    <dbReference type="NCBI Taxonomy" id="2070761"/>
    <lineage>
        <taxon>Bacteria</taxon>
        <taxon>Pseudomonadati</taxon>
        <taxon>Pseudomonadota</taxon>
        <taxon>Betaproteobacteria</taxon>
        <taxon>Burkholderiales</taxon>
        <taxon>Sphaerotilaceae</taxon>
        <taxon>Roseateles</taxon>
    </lineage>
</organism>
<evidence type="ECO:0000259" key="6">
    <source>
        <dbReference type="Pfam" id="PF08281"/>
    </source>
</evidence>
<accession>A0A2N8KZW8</accession>
<dbReference type="PANTHER" id="PTHR43133:SF63">
    <property type="entry name" value="RNA POLYMERASE SIGMA FACTOR FECI-RELATED"/>
    <property type="match status" value="1"/>
</dbReference>
<feature type="domain" description="RNA polymerase sigma-70 region 2" evidence="5">
    <location>
        <begin position="22"/>
        <end position="86"/>
    </location>
</feature>
<dbReference type="SUPFAM" id="SSF88946">
    <property type="entry name" value="Sigma2 domain of RNA polymerase sigma factors"/>
    <property type="match status" value="1"/>
</dbReference>
<dbReference type="NCBIfam" id="TIGR02937">
    <property type="entry name" value="sigma70-ECF"/>
    <property type="match status" value="1"/>
</dbReference>
<sequence>MPHCGPASGMAYSRRPMSLLDIYRARRKLLERYVQRLLGNADEAAEVSQEAFLRVYAAELGEQTPVSEALLYTVARNLALTELRKRIARATDAVGEWDDLRVEDTGPSVEALIQQRQRVAAVEAAMARMAPKCLEVFRMRKVDNLSHAEIARRLDISPKTVERHITRALQLCHEAMAEHDGELQQQQQRREGQRR</sequence>
<keyword evidence="3" id="KW-0731">Sigma factor</keyword>
<evidence type="ECO:0000313" key="8">
    <source>
        <dbReference type="Proteomes" id="UP000235916"/>
    </source>
</evidence>
<dbReference type="GO" id="GO:0006352">
    <property type="term" value="P:DNA-templated transcription initiation"/>
    <property type="evidence" value="ECO:0007669"/>
    <property type="project" value="InterPro"/>
</dbReference>
<evidence type="ECO:0000256" key="2">
    <source>
        <dbReference type="ARBA" id="ARBA00023015"/>
    </source>
</evidence>
<dbReference type="InterPro" id="IPR014284">
    <property type="entry name" value="RNA_pol_sigma-70_dom"/>
</dbReference>
<evidence type="ECO:0000256" key="3">
    <source>
        <dbReference type="ARBA" id="ARBA00023082"/>
    </source>
</evidence>
<dbReference type="Gene3D" id="1.10.1740.10">
    <property type="match status" value="1"/>
</dbReference>
<dbReference type="PANTHER" id="PTHR43133">
    <property type="entry name" value="RNA POLYMERASE ECF-TYPE SIGMA FACTO"/>
    <property type="match status" value="1"/>
</dbReference>
<dbReference type="InterPro" id="IPR013249">
    <property type="entry name" value="RNA_pol_sigma70_r4_t2"/>
</dbReference>
<dbReference type="Pfam" id="PF08281">
    <property type="entry name" value="Sigma70_r4_2"/>
    <property type="match status" value="1"/>
</dbReference>
<feature type="domain" description="RNA polymerase sigma factor 70 region 4 type 2" evidence="6">
    <location>
        <begin position="121"/>
        <end position="172"/>
    </location>
</feature>
<comment type="caution">
    <text evidence="7">The sequence shown here is derived from an EMBL/GenBank/DDBJ whole genome shotgun (WGS) entry which is preliminary data.</text>
</comment>
<evidence type="ECO:0000256" key="4">
    <source>
        <dbReference type="ARBA" id="ARBA00023163"/>
    </source>
</evidence>
<proteinExistence type="inferred from homology"/>
<dbReference type="Proteomes" id="UP000235916">
    <property type="component" value="Unassembled WGS sequence"/>
</dbReference>
<evidence type="ECO:0000313" key="7">
    <source>
        <dbReference type="EMBL" id="PND38971.1"/>
    </source>
</evidence>
<dbReference type="InterPro" id="IPR013324">
    <property type="entry name" value="RNA_pol_sigma_r3/r4-like"/>
</dbReference>
<dbReference type="GO" id="GO:0016987">
    <property type="term" value="F:sigma factor activity"/>
    <property type="evidence" value="ECO:0007669"/>
    <property type="project" value="UniProtKB-KW"/>
</dbReference>
<comment type="similarity">
    <text evidence="1">Belongs to the sigma-70 factor family. ECF subfamily.</text>
</comment>
<dbReference type="InterPro" id="IPR036388">
    <property type="entry name" value="WH-like_DNA-bd_sf"/>
</dbReference>
<reference evidence="7 8" key="1">
    <citation type="submission" date="2018-01" db="EMBL/GenBank/DDBJ databases">
        <title>Draft genome sequence of Paucibacter aquatile CR182 isolated from freshwater of the Nakdong River.</title>
        <authorList>
            <person name="Choi A."/>
            <person name="Chung E.J."/>
        </authorList>
    </citation>
    <scope>NUCLEOTIDE SEQUENCE [LARGE SCALE GENOMIC DNA]</scope>
    <source>
        <strain evidence="7 8">CR182</strain>
    </source>
</reference>
<dbReference type="Pfam" id="PF04542">
    <property type="entry name" value="Sigma70_r2"/>
    <property type="match status" value="1"/>
</dbReference>
<dbReference type="EMBL" id="POSP01000003">
    <property type="protein sequence ID" value="PND38971.1"/>
    <property type="molecule type" value="Genomic_DNA"/>
</dbReference>
<keyword evidence="4" id="KW-0804">Transcription</keyword>
<evidence type="ECO:0000259" key="5">
    <source>
        <dbReference type="Pfam" id="PF04542"/>
    </source>
</evidence>
<gene>
    <name evidence="7" type="ORF">C1O66_16515</name>
</gene>
<keyword evidence="8" id="KW-1185">Reference proteome</keyword>
<evidence type="ECO:0008006" key="9">
    <source>
        <dbReference type="Google" id="ProtNLM"/>
    </source>
</evidence>
<protein>
    <recommendedName>
        <fullName evidence="9">RNA polymerase subunit sigma-24</fullName>
    </recommendedName>
</protein>
<name>A0A2N8KZW8_9BURK</name>
<dbReference type="SUPFAM" id="SSF88659">
    <property type="entry name" value="Sigma3 and sigma4 domains of RNA polymerase sigma factors"/>
    <property type="match status" value="1"/>
</dbReference>
<dbReference type="OrthoDB" id="192021at2"/>
<dbReference type="InterPro" id="IPR039425">
    <property type="entry name" value="RNA_pol_sigma-70-like"/>
</dbReference>
<dbReference type="InterPro" id="IPR013325">
    <property type="entry name" value="RNA_pol_sigma_r2"/>
</dbReference>
<dbReference type="GO" id="GO:0003677">
    <property type="term" value="F:DNA binding"/>
    <property type="evidence" value="ECO:0007669"/>
    <property type="project" value="InterPro"/>
</dbReference>
<keyword evidence="2" id="KW-0805">Transcription regulation</keyword>
<evidence type="ECO:0000256" key="1">
    <source>
        <dbReference type="ARBA" id="ARBA00010641"/>
    </source>
</evidence>
<dbReference type="AlphaFoldDB" id="A0A2N8KZW8"/>
<dbReference type="InterPro" id="IPR007627">
    <property type="entry name" value="RNA_pol_sigma70_r2"/>
</dbReference>
<dbReference type="Gene3D" id="1.10.10.10">
    <property type="entry name" value="Winged helix-like DNA-binding domain superfamily/Winged helix DNA-binding domain"/>
    <property type="match status" value="1"/>
</dbReference>